<keyword evidence="4 6" id="KW-0862">Zinc</keyword>
<dbReference type="FunFam" id="2.60.260.20:FF:000003">
    <property type="entry name" value="DnaJ subfamily A member 2"/>
    <property type="match status" value="1"/>
</dbReference>
<evidence type="ECO:0000256" key="4">
    <source>
        <dbReference type="ARBA" id="ARBA00022833"/>
    </source>
</evidence>
<feature type="region of interest" description="Disordered" evidence="7">
    <location>
        <begin position="389"/>
        <end position="420"/>
    </location>
</feature>
<gene>
    <name evidence="10" type="ORF">UCRPC4_g00982</name>
</gene>
<dbReference type="GO" id="GO:0030544">
    <property type="term" value="F:Hsp70 protein binding"/>
    <property type="evidence" value="ECO:0007669"/>
    <property type="project" value="InterPro"/>
</dbReference>
<dbReference type="HAMAP" id="MF_01152">
    <property type="entry name" value="DnaJ"/>
    <property type="match status" value="1"/>
</dbReference>
<dbReference type="Gene3D" id="1.10.287.110">
    <property type="entry name" value="DnaJ domain"/>
    <property type="match status" value="1"/>
</dbReference>
<dbReference type="CDD" id="cd10719">
    <property type="entry name" value="DnaJ_zf"/>
    <property type="match status" value="1"/>
</dbReference>
<dbReference type="OrthoDB" id="550424at2759"/>
<dbReference type="GO" id="GO:0051082">
    <property type="term" value="F:unfolded protein binding"/>
    <property type="evidence" value="ECO:0007669"/>
    <property type="project" value="InterPro"/>
</dbReference>
<keyword evidence="2" id="KW-0677">Repeat</keyword>
<evidence type="ECO:0000256" key="5">
    <source>
        <dbReference type="ARBA" id="ARBA00023186"/>
    </source>
</evidence>
<dbReference type="PROSITE" id="PS00636">
    <property type="entry name" value="DNAJ_1"/>
    <property type="match status" value="1"/>
</dbReference>
<evidence type="ECO:0000259" key="8">
    <source>
        <dbReference type="PROSITE" id="PS50076"/>
    </source>
</evidence>
<dbReference type="InterPro" id="IPR001623">
    <property type="entry name" value="DnaJ_domain"/>
</dbReference>
<reference evidence="10 11" key="1">
    <citation type="submission" date="2015-05" db="EMBL/GenBank/DDBJ databases">
        <title>Distinctive expansion of gene families associated with plant cell wall degradation and secondary metabolism in the genomes of grapevine trunk pathogens.</title>
        <authorList>
            <person name="Lawrence D.P."/>
            <person name="Travadon R."/>
            <person name="Rolshausen P.E."/>
            <person name="Baumgartner K."/>
        </authorList>
    </citation>
    <scope>NUCLEOTIDE SEQUENCE [LARGE SCALE GENOMIC DNA]</scope>
    <source>
        <strain evidence="10">UCRPC4</strain>
    </source>
</reference>
<keyword evidence="3 6" id="KW-0863">Zinc-finger</keyword>
<dbReference type="PROSITE" id="PS50076">
    <property type="entry name" value="DNAJ_2"/>
    <property type="match status" value="1"/>
</dbReference>
<dbReference type="CDD" id="cd10747">
    <property type="entry name" value="DnaJ_C"/>
    <property type="match status" value="1"/>
</dbReference>
<dbReference type="GO" id="GO:0006457">
    <property type="term" value="P:protein folding"/>
    <property type="evidence" value="ECO:0007669"/>
    <property type="project" value="InterPro"/>
</dbReference>
<name>A0A0G2GX17_PHACM</name>
<keyword evidence="11" id="KW-1185">Reference proteome</keyword>
<dbReference type="AlphaFoldDB" id="A0A0G2GX17"/>
<keyword evidence="1 6" id="KW-0479">Metal-binding</keyword>
<protein>
    <submittedName>
        <fullName evidence="10">Uncharacterized protein</fullName>
    </submittedName>
</protein>
<reference evidence="10 11" key="2">
    <citation type="submission" date="2015-05" db="EMBL/GenBank/DDBJ databases">
        <authorList>
            <person name="Morales-Cruz A."/>
            <person name="Amrine K.C."/>
            <person name="Cantu D."/>
        </authorList>
    </citation>
    <scope>NUCLEOTIDE SEQUENCE [LARGE SCALE GENOMIC DNA]</scope>
    <source>
        <strain evidence="10">UCRPC4</strain>
    </source>
</reference>
<dbReference type="Pfam" id="PF00684">
    <property type="entry name" value="DnaJ_CXXCXGXG"/>
    <property type="match status" value="1"/>
</dbReference>
<dbReference type="PANTHER" id="PTHR43888">
    <property type="entry name" value="DNAJ-LIKE-2, ISOFORM A-RELATED"/>
    <property type="match status" value="1"/>
</dbReference>
<dbReference type="SUPFAM" id="SSF49493">
    <property type="entry name" value="HSP40/DnaJ peptide-binding domain"/>
    <property type="match status" value="2"/>
</dbReference>
<dbReference type="SMART" id="SM00271">
    <property type="entry name" value="DnaJ"/>
    <property type="match status" value="1"/>
</dbReference>
<evidence type="ECO:0000256" key="7">
    <source>
        <dbReference type="SAM" id="MobiDB-lite"/>
    </source>
</evidence>
<dbReference type="InterPro" id="IPR044713">
    <property type="entry name" value="DNJA1/2-like"/>
</dbReference>
<dbReference type="InterPro" id="IPR001305">
    <property type="entry name" value="HSP_DnaJ_Cys-rich_dom"/>
</dbReference>
<evidence type="ECO:0000259" key="9">
    <source>
        <dbReference type="PROSITE" id="PS51188"/>
    </source>
</evidence>
<dbReference type="InterPro" id="IPR012724">
    <property type="entry name" value="DnaJ"/>
</dbReference>
<dbReference type="Gene3D" id="2.10.230.10">
    <property type="entry name" value="Heat shock protein DnaJ, cysteine-rich domain"/>
    <property type="match status" value="1"/>
</dbReference>
<dbReference type="GO" id="GO:0008270">
    <property type="term" value="F:zinc ion binding"/>
    <property type="evidence" value="ECO:0007669"/>
    <property type="project" value="UniProtKB-KW"/>
</dbReference>
<comment type="caution">
    <text evidence="10">The sequence shown here is derived from an EMBL/GenBank/DDBJ whole genome shotgun (WGS) entry which is preliminary data.</text>
</comment>
<evidence type="ECO:0000313" key="10">
    <source>
        <dbReference type="EMBL" id="KKY27748.1"/>
    </source>
</evidence>
<keyword evidence="5" id="KW-0143">Chaperone</keyword>
<dbReference type="PRINTS" id="PR00625">
    <property type="entry name" value="JDOMAIN"/>
</dbReference>
<feature type="zinc finger region" description="CR-type" evidence="6">
    <location>
        <begin position="140"/>
        <end position="225"/>
    </location>
</feature>
<dbReference type="InterPro" id="IPR002939">
    <property type="entry name" value="DnaJ_C"/>
</dbReference>
<evidence type="ECO:0000313" key="11">
    <source>
        <dbReference type="Proteomes" id="UP000053317"/>
    </source>
</evidence>
<dbReference type="SUPFAM" id="SSF46565">
    <property type="entry name" value="Chaperone J-domain"/>
    <property type="match status" value="1"/>
</dbReference>
<dbReference type="GO" id="GO:0009408">
    <property type="term" value="P:response to heat"/>
    <property type="evidence" value="ECO:0007669"/>
    <property type="project" value="InterPro"/>
</dbReference>
<dbReference type="InterPro" id="IPR018253">
    <property type="entry name" value="DnaJ_domain_CS"/>
</dbReference>
<sequence length="420" mass="45562">MEGAPDDIDLYQILGISRDASKAEIKKAYHKAALAHHPDKVPDEDQREEAEAKFKSASQAYEILYDEEKRHLYDTHGMSAFTGGGAGGMGPDINDILSQMFGMGGGMDGFGGPGAGPRKPRKSPDEEQKYEVTLEDLYKGKTVRFTSTKQVICSVCSGSGGKPKAKAAQCSQCSGQGFTKVLRPVGPGLVTQQTISCPNCSGAGEVFNPKDKCKKCKGNRTTEEKKQLELYIPRGAKEGDVLRLEGEADQVPGQEPGDIVFHLAEVEHETFRRAGDDLTAEIDISLAEALGGFNRVVVKHLDGRGIQIQHPKFEGQIIRPHEVLKVPGEGMPQKRSDAKGDLFLIVNVEFPENGFFKDPQALAALQKLLPPPPPPIEADVVDEVDYDEDADLDEFGGADERGGSAWEDEDDGEHAQCAQQ</sequence>
<dbReference type="Pfam" id="PF00226">
    <property type="entry name" value="DnaJ"/>
    <property type="match status" value="1"/>
</dbReference>
<dbReference type="InterPro" id="IPR036869">
    <property type="entry name" value="J_dom_sf"/>
</dbReference>
<dbReference type="Proteomes" id="UP000053317">
    <property type="component" value="Unassembled WGS sequence"/>
</dbReference>
<accession>A0A0G2GX17</accession>
<evidence type="ECO:0000256" key="3">
    <source>
        <dbReference type="ARBA" id="ARBA00022771"/>
    </source>
</evidence>
<dbReference type="FunFam" id="2.10.230.10:FF:000001">
    <property type="entry name" value="DnaJ subfamily A member 2"/>
    <property type="match status" value="1"/>
</dbReference>
<evidence type="ECO:0000256" key="6">
    <source>
        <dbReference type="PROSITE-ProRule" id="PRU00546"/>
    </source>
</evidence>
<dbReference type="PROSITE" id="PS51188">
    <property type="entry name" value="ZF_CR"/>
    <property type="match status" value="1"/>
</dbReference>
<dbReference type="Pfam" id="PF01556">
    <property type="entry name" value="DnaJ_C"/>
    <property type="match status" value="1"/>
</dbReference>
<dbReference type="InterPro" id="IPR008971">
    <property type="entry name" value="HSP40/DnaJ_pept-bd"/>
</dbReference>
<evidence type="ECO:0000256" key="2">
    <source>
        <dbReference type="ARBA" id="ARBA00022737"/>
    </source>
</evidence>
<feature type="domain" description="CR-type" evidence="9">
    <location>
        <begin position="140"/>
        <end position="225"/>
    </location>
</feature>
<dbReference type="GO" id="GO:0005524">
    <property type="term" value="F:ATP binding"/>
    <property type="evidence" value="ECO:0007669"/>
    <property type="project" value="InterPro"/>
</dbReference>
<dbReference type="EMBL" id="LCWF01000022">
    <property type="protein sequence ID" value="KKY27748.1"/>
    <property type="molecule type" value="Genomic_DNA"/>
</dbReference>
<dbReference type="Gene3D" id="2.60.260.20">
    <property type="entry name" value="Urease metallochaperone UreE, N-terminal domain"/>
    <property type="match status" value="2"/>
</dbReference>
<proteinExistence type="inferred from homology"/>
<organism evidence="10 11">
    <name type="scientific">Phaeomoniella chlamydospora</name>
    <name type="common">Phaeoacremonium chlamydosporum</name>
    <dbReference type="NCBI Taxonomy" id="158046"/>
    <lineage>
        <taxon>Eukaryota</taxon>
        <taxon>Fungi</taxon>
        <taxon>Dikarya</taxon>
        <taxon>Ascomycota</taxon>
        <taxon>Pezizomycotina</taxon>
        <taxon>Eurotiomycetes</taxon>
        <taxon>Chaetothyriomycetidae</taxon>
        <taxon>Phaeomoniellales</taxon>
        <taxon>Phaeomoniellaceae</taxon>
        <taxon>Phaeomoniella</taxon>
    </lineage>
</organism>
<feature type="region of interest" description="Disordered" evidence="7">
    <location>
        <begin position="107"/>
        <end position="129"/>
    </location>
</feature>
<dbReference type="InterPro" id="IPR036410">
    <property type="entry name" value="HSP_DnaJ_Cys-rich_dom_sf"/>
</dbReference>
<dbReference type="SUPFAM" id="SSF57938">
    <property type="entry name" value="DnaJ/Hsp40 cysteine-rich domain"/>
    <property type="match status" value="1"/>
</dbReference>
<evidence type="ECO:0000256" key="1">
    <source>
        <dbReference type="ARBA" id="ARBA00022723"/>
    </source>
</evidence>
<feature type="domain" description="J" evidence="8">
    <location>
        <begin position="9"/>
        <end position="77"/>
    </location>
</feature>
<dbReference type="CDD" id="cd06257">
    <property type="entry name" value="DnaJ"/>
    <property type="match status" value="1"/>
</dbReference>